<accession>A0A1N7J8S3</accession>
<dbReference type="RefSeq" id="WP_076384568.1">
    <property type="nucleotide sequence ID" value="NZ_FTOI01000001.1"/>
</dbReference>
<protein>
    <submittedName>
        <fullName evidence="1">Uncharacterized protein</fullName>
    </submittedName>
</protein>
<evidence type="ECO:0000313" key="1">
    <source>
        <dbReference type="EMBL" id="SIS45722.1"/>
    </source>
</evidence>
<keyword evidence="2" id="KW-1185">Reference proteome</keyword>
<dbReference type="EMBL" id="FTOI01000001">
    <property type="protein sequence ID" value="SIS45722.1"/>
    <property type="molecule type" value="Genomic_DNA"/>
</dbReference>
<dbReference type="AlphaFoldDB" id="A0A1N7J8S3"/>
<evidence type="ECO:0000313" key="2">
    <source>
        <dbReference type="Proteomes" id="UP000185839"/>
    </source>
</evidence>
<gene>
    <name evidence="1" type="ORF">SAMN05421789_101258</name>
</gene>
<reference evidence="2" key="1">
    <citation type="submission" date="2017-01" db="EMBL/GenBank/DDBJ databases">
        <authorList>
            <person name="Varghese N."/>
            <person name="Submissions S."/>
        </authorList>
    </citation>
    <scope>NUCLEOTIDE SEQUENCE [LARGE SCALE GENOMIC DNA]</scope>
    <source>
        <strain evidence="2">DSM 23145</strain>
    </source>
</reference>
<organism evidence="1 2">
    <name type="scientific">Kaistella chaponensis</name>
    <dbReference type="NCBI Taxonomy" id="713588"/>
    <lineage>
        <taxon>Bacteria</taxon>
        <taxon>Pseudomonadati</taxon>
        <taxon>Bacteroidota</taxon>
        <taxon>Flavobacteriia</taxon>
        <taxon>Flavobacteriales</taxon>
        <taxon>Weeksellaceae</taxon>
        <taxon>Chryseobacterium group</taxon>
        <taxon>Kaistella</taxon>
    </lineage>
</organism>
<dbReference type="Proteomes" id="UP000185839">
    <property type="component" value="Unassembled WGS sequence"/>
</dbReference>
<proteinExistence type="predicted"/>
<name>A0A1N7J8S3_9FLAO</name>
<sequence length="169" mass="20022">MQPINLQQFIEKYTNSNTLYISDHFFCLDDTTQLHFFYNPKRYWTTIDKKDIEQYVIENLAKECAVLKNVRIVEDSARKPQNYTKIKAFNLETPTIGNHYSKMGNQIFTLNSKIIIRDNYYHIDHTFLSKDIKCFDEADLMTVLDYSVISKTFIKIKSVFELSCFKKPS</sequence>